<dbReference type="PANTHER" id="PTHR48051">
    <property type="match status" value="1"/>
</dbReference>
<keyword evidence="1" id="KW-0433">Leucine-rich repeat</keyword>
<dbReference type="Gene3D" id="3.80.10.10">
    <property type="entry name" value="Ribonuclease Inhibitor"/>
    <property type="match status" value="1"/>
</dbReference>
<dbReference type="InterPro" id="IPR050216">
    <property type="entry name" value="LRR_domain-containing"/>
</dbReference>
<dbReference type="Ensembl" id="ENSFTIT00000013078.1">
    <property type="protein sequence ID" value="ENSFTIP00000012538.1"/>
    <property type="gene ID" value="ENSFTIG00000008393.1"/>
</dbReference>
<sequence>MDDSYSKEFHSSGNNFGEEHLKKRNSSACKSSEEIRKAVEVCLLSSSCTLDVSGKNIKHLTEEIYRLPKIKYFHLERNVISTIPEDLFQKLPHLVWLDLRYNNIQALPPGIGYHRKTICHIDNFITVAIENSAFRKESYKRATHRTW</sequence>
<dbReference type="OrthoDB" id="2021138at2759"/>
<evidence type="ECO:0000256" key="1">
    <source>
        <dbReference type="ARBA" id="ARBA00022614"/>
    </source>
</evidence>
<dbReference type="AlphaFoldDB" id="A0A8C4UFT8"/>
<proteinExistence type="predicted"/>
<reference evidence="3" key="1">
    <citation type="submission" date="2025-08" db="UniProtKB">
        <authorList>
            <consortium name="Ensembl"/>
        </authorList>
    </citation>
    <scope>IDENTIFICATION</scope>
</reference>
<keyword evidence="2" id="KW-0677">Repeat</keyword>
<name>A0A8C4UFT8_FALTI</name>
<organism evidence="3 4">
    <name type="scientific">Falco tinnunculus</name>
    <name type="common">Common kestrel</name>
    <dbReference type="NCBI Taxonomy" id="100819"/>
    <lineage>
        <taxon>Eukaryota</taxon>
        <taxon>Metazoa</taxon>
        <taxon>Chordata</taxon>
        <taxon>Craniata</taxon>
        <taxon>Vertebrata</taxon>
        <taxon>Euteleostomi</taxon>
        <taxon>Archelosauria</taxon>
        <taxon>Archosauria</taxon>
        <taxon>Dinosauria</taxon>
        <taxon>Saurischia</taxon>
        <taxon>Theropoda</taxon>
        <taxon>Coelurosauria</taxon>
        <taxon>Aves</taxon>
        <taxon>Neognathae</taxon>
        <taxon>Neoaves</taxon>
        <taxon>Telluraves</taxon>
        <taxon>Australaves</taxon>
        <taxon>Falconiformes</taxon>
        <taxon>Falconidae</taxon>
        <taxon>Falco</taxon>
    </lineage>
</organism>
<dbReference type="SUPFAM" id="SSF52058">
    <property type="entry name" value="L domain-like"/>
    <property type="match status" value="1"/>
</dbReference>
<reference evidence="3" key="2">
    <citation type="submission" date="2025-09" db="UniProtKB">
        <authorList>
            <consortium name="Ensembl"/>
        </authorList>
    </citation>
    <scope>IDENTIFICATION</scope>
</reference>
<evidence type="ECO:0000256" key="2">
    <source>
        <dbReference type="ARBA" id="ARBA00022737"/>
    </source>
</evidence>
<dbReference type="InterPro" id="IPR003591">
    <property type="entry name" value="Leu-rich_rpt_typical-subtyp"/>
</dbReference>
<dbReference type="SMART" id="SM00369">
    <property type="entry name" value="LRR_TYP"/>
    <property type="match status" value="2"/>
</dbReference>
<protein>
    <submittedName>
        <fullName evidence="3">Uncharacterized protein</fullName>
    </submittedName>
</protein>
<accession>A0A8C4UFT8</accession>
<dbReference type="InterPro" id="IPR001611">
    <property type="entry name" value="Leu-rich_rpt"/>
</dbReference>
<dbReference type="InterPro" id="IPR032675">
    <property type="entry name" value="LRR_dom_sf"/>
</dbReference>
<dbReference type="Pfam" id="PF13855">
    <property type="entry name" value="LRR_8"/>
    <property type="match status" value="1"/>
</dbReference>
<evidence type="ECO:0000313" key="4">
    <source>
        <dbReference type="Proteomes" id="UP000694562"/>
    </source>
</evidence>
<evidence type="ECO:0000313" key="3">
    <source>
        <dbReference type="Ensembl" id="ENSFTIP00000012538.1"/>
    </source>
</evidence>
<dbReference type="GO" id="GO:0005737">
    <property type="term" value="C:cytoplasm"/>
    <property type="evidence" value="ECO:0007669"/>
    <property type="project" value="TreeGrafter"/>
</dbReference>
<dbReference type="Proteomes" id="UP000694562">
    <property type="component" value="Unplaced"/>
</dbReference>
<keyword evidence="4" id="KW-1185">Reference proteome</keyword>
<dbReference type="PANTHER" id="PTHR48051:SF1">
    <property type="entry name" value="RAS SUPPRESSOR PROTEIN 1"/>
    <property type="match status" value="1"/>
</dbReference>